<accession>A0AA46TGW1</accession>
<dbReference type="InterPro" id="IPR011697">
    <property type="entry name" value="Peptidase_C26"/>
</dbReference>
<dbReference type="GO" id="GO:0005829">
    <property type="term" value="C:cytosol"/>
    <property type="evidence" value="ECO:0007669"/>
    <property type="project" value="TreeGrafter"/>
</dbReference>
<protein>
    <submittedName>
        <fullName evidence="1">Gamma-glutamyl-gamma-aminobutyrate hydrolase family protein</fullName>
    </submittedName>
</protein>
<dbReference type="CDD" id="cd01745">
    <property type="entry name" value="GATase1_2"/>
    <property type="match status" value="1"/>
</dbReference>
<dbReference type="PANTHER" id="PTHR43235:SF1">
    <property type="entry name" value="GLUTAMINE AMIDOTRANSFERASE PB2B2.05-RELATED"/>
    <property type="match status" value="1"/>
</dbReference>
<dbReference type="PROSITE" id="PS51273">
    <property type="entry name" value="GATASE_TYPE_1"/>
    <property type="match status" value="1"/>
</dbReference>
<proteinExistence type="predicted"/>
<dbReference type="PANTHER" id="PTHR43235">
    <property type="entry name" value="GLUTAMINE AMIDOTRANSFERASE PB2B2.05-RELATED"/>
    <property type="match status" value="1"/>
</dbReference>
<reference evidence="1" key="1">
    <citation type="submission" date="2022-01" db="EMBL/GenBank/DDBJ databases">
        <title>Nocardioidaceae gen. sp. A5X3R13.</title>
        <authorList>
            <person name="Lopez Marin M.A."/>
            <person name="Uhlik O."/>
        </authorList>
    </citation>
    <scope>NUCLEOTIDE SEQUENCE</scope>
    <source>
        <strain evidence="1">A5X3R13</strain>
    </source>
</reference>
<dbReference type="GO" id="GO:0016811">
    <property type="term" value="F:hydrolase activity, acting on carbon-nitrogen (but not peptide) bonds, in linear amides"/>
    <property type="evidence" value="ECO:0007669"/>
    <property type="project" value="InterPro"/>
</dbReference>
<dbReference type="Pfam" id="PF07722">
    <property type="entry name" value="Peptidase_C26"/>
    <property type="match status" value="1"/>
</dbReference>
<name>A0AA46TGW1_9ACTN</name>
<dbReference type="RefSeq" id="WP_271633674.1">
    <property type="nucleotide sequence ID" value="NZ_CP094970.1"/>
</dbReference>
<keyword evidence="2" id="KW-1185">Reference proteome</keyword>
<dbReference type="AlphaFoldDB" id="A0AA46TGW1"/>
<evidence type="ECO:0000313" key="1">
    <source>
        <dbReference type="EMBL" id="UYM04911.1"/>
    </source>
</evidence>
<sequence length="236" mass="25243">MTRPLVAVAGLRARSITGLRRPGIGVSERVLDSVFRAGAEPVVLPPIAALDHYALGPYVGVVLPGGGDLDPSWYGQQRDDASEDVDLIHDRCDLTLVRDCIARRMPLLAICRGMQALNVACGGTIRQDIGPSDVPHRNGMHTVTLTPGSAVARAMGCDEVVVSSYHHQSLDALGDGLAVTGRAPDGCVETVEHREAPVLAVQWHPEDDAHEQPYEQALFDALLTPQSWYETAGAVT</sequence>
<dbReference type="EMBL" id="CP094970">
    <property type="protein sequence ID" value="UYM04911.1"/>
    <property type="molecule type" value="Genomic_DNA"/>
</dbReference>
<organism evidence="1 2">
    <name type="scientific">Solicola gregarius</name>
    <dbReference type="NCBI Taxonomy" id="2908642"/>
    <lineage>
        <taxon>Bacteria</taxon>
        <taxon>Bacillati</taxon>
        <taxon>Actinomycetota</taxon>
        <taxon>Actinomycetes</taxon>
        <taxon>Propionibacteriales</taxon>
        <taxon>Nocardioidaceae</taxon>
        <taxon>Solicola</taxon>
    </lineage>
</organism>
<gene>
    <name evidence="1" type="ORF">L0C25_20685</name>
</gene>
<dbReference type="Gene3D" id="3.40.50.880">
    <property type="match status" value="1"/>
</dbReference>
<dbReference type="InterPro" id="IPR029062">
    <property type="entry name" value="Class_I_gatase-like"/>
</dbReference>
<dbReference type="SUPFAM" id="SSF52317">
    <property type="entry name" value="Class I glutamine amidotransferase-like"/>
    <property type="match status" value="1"/>
</dbReference>
<keyword evidence="1" id="KW-0378">Hydrolase</keyword>
<dbReference type="InterPro" id="IPR044668">
    <property type="entry name" value="PuuD-like"/>
</dbReference>
<dbReference type="Proteomes" id="UP001164390">
    <property type="component" value="Chromosome"/>
</dbReference>
<evidence type="ECO:0000313" key="2">
    <source>
        <dbReference type="Proteomes" id="UP001164390"/>
    </source>
</evidence>
<dbReference type="KEGG" id="sgrg:L0C25_20685"/>